<dbReference type="EMBL" id="JAANIT010000182">
    <property type="protein sequence ID" value="KAG1550883.1"/>
    <property type="molecule type" value="Genomic_DNA"/>
</dbReference>
<evidence type="ECO:0000313" key="4">
    <source>
        <dbReference type="Proteomes" id="UP000717996"/>
    </source>
</evidence>
<reference evidence="3" key="1">
    <citation type="journal article" date="2020" name="Microb. Genom.">
        <title>Genetic diversity of clinical and environmental Mucorales isolates obtained from an investigation of mucormycosis cases among solid organ transplant recipients.</title>
        <authorList>
            <person name="Nguyen M.H."/>
            <person name="Kaul D."/>
            <person name="Muto C."/>
            <person name="Cheng S.J."/>
            <person name="Richter R.A."/>
            <person name="Bruno V.M."/>
            <person name="Liu G."/>
            <person name="Beyhan S."/>
            <person name="Sundermann A.J."/>
            <person name="Mounaud S."/>
            <person name="Pasculle A.W."/>
            <person name="Nierman W.C."/>
            <person name="Driscoll E."/>
            <person name="Cumbie R."/>
            <person name="Clancy C.J."/>
            <person name="Dupont C.L."/>
        </authorList>
    </citation>
    <scope>NUCLEOTIDE SEQUENCE</scope>
    <source>
        <strain evidence="3">GL16</strain>
    </source>
</reference>
<name>A0A9P6YKI9_RHIOR</name>
<feature type="region of interest" description="Disordered" evidence="1">
    <location>
        <begin position="1"/>
        <end position="24"/>
    </location>
</feature>
<dbReference type="GO" id="GO:0003677">
    <property type="term" value="F:DNA binding"/>
    <property type="evidence" value="ECO:0007669"/>
    <property type="project" value="InterPro"/>
</dbReference>
<dbReference type="AlphaFoldDB" id="A0A9P6YKI9"/>
<accession>A0A9P6YKI9</accession>
<dbReference type="Pfam" id="PF16787">
    <property type="entry name" value="NDC10_II"/>
    <property type="match status" value="1"/>
</dbReference>
<dbReference type="InterPro" id="IPR038279">
    <property type="entry name" value="Ndc10_dom2_sf"/>
</dbReference>
<evidence type="ECO:0000256" key="1">
    <source>
        <dbReference type="SAM" id="MobiDB-lite"/>
    </source>
</evidence>
<gene>
    <name evidence="3" type="ORF">G6F51_002191</name>
</gene>
<dbReference type="Gene3D" id="1.10.443.20">
    <property type="entry name" value="Centromere DNA-binding protein complex CBF3 subunit, domain 2"/>
    <property type="match status" value="1"/>
</dbReference>
<sequence length="380" mass="43667">MNNQINNGSSSKSNESVQRMAETSTAMHHSNQMVIVQSMVHRPVNTIKAYSAKQEEWKVWCREQGFEDEYTISDKKFGFFLMEYVSKRGSKYHRNDNGTPIALGKESILAYVKAISDMCNTQKALEWNANDVARGSLKQNTLNVGYSKEELKKVSSLFFTEKNDIRGYRNRLCFLLRHAMLCRSQITLGMEFTDLFSLEVENQGLTEYIALVATIAHGKINQYGKIEYGSLLSHRDVEVCSIDALALYLFLRFHFENEEFPNFEKRENWYKIAVFKGDSPFKSIQYKTQHSTYVDVFKMVGIHTSKVIHANRKSALNMIAQENVSGDQQRMVGRWETDRMVGCYVSNLPVEAMKSLAGFNGQRHSNYFLPRAVIKLSLIL</sequence>
<dbReference type="OrthoDB" id="2277573at2759"/>
<dbReference type="InterPro" id="IPR031872">
    <property type="entry name" value="NDC10_II"/>
</dbReference>
<comment type="caution">
    <text evidence="3">The sequence shown here is derived from an EMBL/GenBank/DDBJ whole genome shotgun (WGS) entry which is preliminary data.</text>
</comment>
<evidence type="ECO:0000259" key="2">
    <source>
        <dbReference type="Pfam" id="PF16787"/>
    </source>
</evidence>
<organism evidence="3 4">
    <name type="scientific">Rhizopus oryzae</name>
    <name type="common">Mucormycosis agent</name>
    <name type="synonym">Rhizopus arrhizus var. delemar</name>
    <dbReference type="NCBI Taxonomy" id="64495"/>
    <lineage>
        <taxon>Eukaryota</taxon>
        <taxon>Fungi</taxon>
        <taxon>Fungi incertae sedis</taxon>
        <taxon>Mucoromycota</taxon>
        <taxon>Mucoromycotina</taxon>
        <taxon>Mucoromycetes</taxon>
        <taxon>Mucorales</taxon>
        <taxon>Mucorineae</taxon>
        <taxon>Rhizopodaceae</taxon>
        <taxon>Rhizopus</taxon>
    </lineage>
</organism>
<dbReference type="Proteomes" id="UP000717996">
    <property type="component" value="Unassembled WGS sequence"/>
</dbReference>
<feature type="domain" description="Ndc10" evidence="2">
    <location>
        <begin position="153"/>
        <end position="373"/>
    </location>
</feature>
<proteinExistence type="predicted"/>
<protein>
    <recommendedName>
        <fullName evidence="2">Ndc10 domain-containing protein</fullName>
    </recommendedName>
</protein>
<evidence type="ECO:0000313" key="3">
    <source>
        <dbReference type="EMBL" id="KAG1550883.1"/>
    </source>
</evidence>